<gene>
    <name evidence="1" type="ORF">OG398_30795</name>
</gene>
<organism evidence="1">
    <name type="scientific">Streptomyces sp. NBC_00008</name>
    <dbReference type="NCBI Taxonomy" id="2903610"/>
    <lineage>
        <taxon>Bacteria</taxon>
        <taxon>Bacillati</taxon>
        <taxon>Actinomycetota</taxon>
        <taxon>Actinomycetes</taxon>
        <taxon>Kitasatosporales</taxon>
        <taxon>Streptomycetaceae</taxon>
        <taxon>Streptomyces</taxon>
    </lineage>
</organism>
<dbReference type="AlphaFoldDB" id="A0AAU2VXL2"/>
<proteinExistence type="predicted"/>
<sequence>MTENAVEKARKAAEVAAAKLTEAEAVEAARQAQIATERAERAREYDRDLLSRWTEIAADARDSEGYKALEYDPNTMPFLEGLIRFSAAREKRRIVVQAAQNAESTLEIPVAQRTVPVGDRFYSVDVAAELTRIVEGEASRRVAEFSEAFEAKRNRAINGEAE</sequence>
<reference evidence="1" key="1">
    <citation type="submission" date="2022-10" db="EMBL/GenBank/DDBJ databases">
        <title>The complete genomes of actinobacterial strains from the NBC collection.</title>
        <authorList>
            <person name="Joergensen T.S."/>
            <person name="Alvarez Arevalo M."/>
            <person name="Sterndorff E.B."/>
            <person name="Faurdal D."/>
            <person name="Vuksanovic O."/>
            <person name="Mourched A.-S."/>
            <person name="Charusanti P."/>
            <person name="Shaw S."/>
            <person name="Blin K."/>
            <person name="Weber T."/>
        </authorList>
    </citation>
    <scope>NUCLEOTIDE SEQUENCE</scope>
    <source>
        <strain evidence="1">NBC_00008</strain>
    </source>
</reference>
<name>A0AAU2VXL2_9ACTN</name>
<evidence type="ECO:0000313" key="1">
    <source>
        <dbReference type="EMBL" id="WTW72337.1"/>
    </source>
</evidence>
<evidence type="ECO:0008006" key="2">
    <source>
        <dbReference type="Google" id="ProtNLM"/>
    </source>
</evidence>
<accession>A0AAU2VXL2</accession>
<dbReference type="EMBL" id="CP108313">
    <property type="protein sequence ID" value="WTW72337.1"/>
    <property type="molecule type" value="Genomic_DNA"/>
</dbReference>
<protein>
    <recommendedName>
        <fullName evidence="2">V-type ATP synthase subunit E</fullName>
    </recommendedName>
</protein>